<reference evidence="1 2" key="1">
    <citation type="submission" date="2018-11" db="EMBL/GenBank/DDBJ databases">
        <title>Species Designations Belie Phenotypic and Genotypic Heterogeneity in Oral Streptococci.</title>
        <authorList>
            <person name="Velsko I."/>
        </authorList>
    </citation>
    <scope>NUCLEOTIDE SEQUENCE [LARGE SCALE GENOMIC DNA]</scope>
    <source>
        <strain evidence="1 2">BCA2</strain>
    </source>
</reference>
<organism evidence="1 2">
    <name type="scientific">Streptococcus oralis subsp. dentisani</name>
    <dbReference type="NCBI Taxonomy" id="1458253"/>
    <lineage>
        <taxon>Bacteria</taxon>
        <taxon>Bacillati</taxon>
        <taxon>Bacillota</taxon>
        <taxon>Bacilli</taxon>
        <taxon>Lactobacillales</taxon>
        <taxon>Streptococcaceae</taxon>
        <taxon>Streptococcus</taxon>
    </lineage>
</organism>
<name>A0A428FUH4_STROR</name>
<dbReference type="AlphaFoldDB" id="A0A428FUH4"/>
<evidence type="ECO:0000313" key="1">
    <source>
        <dbReference type="EMBL" id="RSJ66345.1"/>
    </source>
</evidence>
<protein>
    <submittedName>
        <fullName evidence="1">Uncharacterized protein</fullName>
    </submittedName>
</protein>
<comment type="caution">
    <text evidence="1">The sequence shown here is derived from an EMBL/GenBank/DDBJ whole genome shotgun (WGS) entry which is preliminary data.</text>
</comment>
<accession>A0A428FUH4</accession>
<dbReference type="EMBL" id="RJPH01000019">
    <property type="protein sequence ID" value="RSJ66345.1"/>
    <property type="molecule type" value="Genomic_DNA"/>
</dbReference>
<gene>
    <name evidence="1" type="ORF">D8805_09095</name>
</gene>
<sequence length="38" mass="4512">MYLIEFGDYLLKGFILANILWDVIMYVSKESRLSLDNK</sequence>
<evidence type="ECO:0000313" key="2">
    <source>
        <dbReference type="Proteomes" id="UP000278274"/>
    </source>
</evidence>
<dbReference type="Proteomes" id="UP000278274">
    <property type="component" value="Unassembled WGS sequence"/>
</dbReference>
<proteinExistence type="predicted"/>